<organism evidence="1 2">
    <name type="scientific">Grus japonensis</name>
    <name type="common">Japanese crane</name>
    <name type="synonym">Red-crowned crane</name>
    <dbReference type="NCBI Taxonomy" id="30415"/>
    <lineage>
        <taxon>Eukaryota</taxon>
        <taxon>Metazoa</taxon>
        <taxon>Chordata</taxon>
        <taxon>Craniata</taxon>
        <taxon>Vertebrata</taxon>
        <taxon>Euteleostomi</taxon>
        <taxon>Archelosauria</taxon>
        <taxon>Archosauria</taxon>
        <taxon>Dinosauria</taxon>
        <taxon>Saurischia</taxon>
        <taxon>Theropoda</taxon>
        <taxon>Coelurosauria</taxon>
        <taxon>Aves</taxon>
        <taxon>Neognathae</taxon>
        <taxon>Neoaves</taxon>
        <taxon>Gruiformes</taxon>
        <taxon>Gruidae</taxon>
        <taxon>Grus</taxon>
    </lineage>
</organism>
<dbReference type="Proteomes" id="UP001623348">
    <property type="component" value="Unassembled WGS sequence"/>
</dbReference>
<dbReference type="EMBL" id="BAAFJT010000001">
    <property type="protein sequence ID" value="GAB0178740.1"/>
    <property type="molecule type" value="Genomic_DNA"/>
</dbReference>
<evidence type="ECO:0000313" key="1">
    <source>
        <dbReference type="EMBL" id="GAB0178740.1"/>
    </source>
</evidence>
<name>A0ABC9W102_GRUJA</name>
<proteinExistence type="predicted"/>
<sequence length="120" mass="13648">MGPDELHPWVLRELADEVARPLTIIFEKSWQFGEVPTYWKRGNITPIFKKGKKEDPGNYRPVSLTSVPGKIMEQTLLETMLWHMENKEVIGDSQHGFAKGKSCLTNLVAFYDGVTALVDK</sequence>
<dbReference type="AlphaFoldDB" id="A0ABC9W102"/>
<dbReference type="PANTHER" id="PTHR33395">
    <property type="entry name" value="TRANSCRIPTASE, PUTATIVE-RELATED-RELATED"/>
    <property type="match status" value="1"/>
</dbReference>
<keyword evidence="2" id="KW-1185">Reference proteome</keyword>
<accession>A0ABC9W102</accession>
<comment type="caution">
    <text evidence="1">The sequence shown here is derived from an EMBL/GenBank/DDBJ whole genome shotgun (WGS) entry which is preliminary data.</text>
</comment>
<evidence type="ECO:0000313" key="2">
    <source>
        <dbReference type="Proteomes" id="UP001623348"/>
    </source>
</evidence>
<protein>
    <submittedName>
        <fullName evidence="1">Mitochondrial enolase superfamily member 1</fullName>
    </submittedName>
</protein>
<dbReference type="PANTHER" id="PTHR33395:SF22">
    <property type="entry name" value="REVERSE TRANSCRIPTASE DOMAIN-CONTAINING PROTEIN"/>
    <property type="match status" value="1"/>
</dbReference>
<reference evidence="1 2" key="1">
    <citation type="submission" date="2024-06" db="EMBL/GenBank/DDBJ databases">
        <title>The draft genome of Grus japonensis, version 3.</title>
        <authorList>
            <person name="Nabeshima K."/>
            <person name="Suzuki S."/>
            <person name="Onuma M."/>
        </authorList>
    </citation>
    <scope>NUCLEOTIDE SEQUENCE [LARGE SCALE GENOMIC DNA]</scope>
    <source>
        <strain evidence="1 2">451A</strain>
    </source>
</reference>
<gene>
    <name evidence="1" type="ORF">GRJ2_000339300</name>
</gene>